<dbReference type="GO" id="GO:0006313">
    <property type="term" value="P:DNA transposition"/>
    <property type="evidence" value="ECO:0007669"/>
    <property type="project" value="InterPro"/>
</dbReference>
<dbReference type="InterPro" id="IPR036515">
    <property type="entry name" value="Transposase_17_sf"/>
</dbReference>
<feature type="domain" description="Transposase IS200-like" evidence="2">
    <location>
        <begin position="9"/>
        <end position="123"/>
    </location>
</feature>
<reference evidence="3 4" key="1">
    <citation type="submission" date="2020-08" db="EMBL/GenBank/DDBJ databases">
        <title>Bridging the membrane lipid divide: bacteria of the FCB group superphylum have the potential to synthesize archaeal ether lipids.</title>
        <authorList>
            <person name="Villanueva L."/>
            <person name="Von Meijenfeldt F.A.B."/>
            <person name="Westbye A.B."/>
            <person name="Yadav S."/>
            <person name="Hopmans E.C."/>
            <person name="Dutilh B.E."/>
            <person name="Sinninghe Damste J.S."/>
        </authorList>
    </citation>
    <scope>NUCLEOTIDE SEQUENCE [LARGE SCALE GENOMIC DNA]</scope>
    <source>
        <strain evidence="3">NIOZ-UU82</strain>
    </source>
</reference>
<dbReference type="InterPro" id="IPR013159">
    <property type="entry name" value="DnaA_C"/>
</dbReference>
<dbReference type="Proteomes" id="UP000603545">
    <property type="component" value="Unassembled WGS sequence"/>
</dbReference>
<gene>
    <name evidence="3" type="ORF">H8E80_05865</name>
</gene>
<proteinExistence type="predicted"/>
<dbReference type="InterPro" id="IPR010921">
    <property type="entry name" value="Trp_repressor/repl_initiator"/>
</dbReference>
<dbReference type="GO" id="GO:0043565">
    <property type="term" value="F:sequence-specific DNA binding"/>
    <property type="evidence" value="ECO:0007669"/>
    <property type="project" value="InterPro"/>
</dbReference>
<dbReference type="EMBL" id="JACNLL010000056">
    <property type="protein sequence ID" value="MBC8199555.1"/>
    <property type="molecule type" value="Genomic_DNA"/>
</dbReference>
<dbReference type="SMART" id="SM00760">
    <property type="entry name" value="Bac_DnaA_C"/>
    <property type="match status" value="1"/>
</dbReference>
<sequence>MPRSARLDAPGVVHHVIIRGIERRKIFRDSHDRNNFLERLSKLVPETNTSCYAWALMSNHAHFLFRSGDVGLSTLMRRLLTGYAVSFNHRHKRHGQLFQNRYKSIICQEDIYLKELVRYIHLNPLRAKVVSDISELNKYNYSGHSVLTGNKKCEWQDAEYVLSYFGKRVGASRKHYITYMEEGIKQGRRPDLVGGGLIRSLGGWAEVKKMRLRGQDRIKGDERILGESDFVMEVLSRADEKYSRQYELKNQGYDLERLEQIVVEIYGIDKKELHLKGRQKTRSEARSLLFYWAVRELGLSGTSLAKQFKMSQSGVVYSVNKGERLTKEKNYQLLE</sequence>
<evidence type="ECO:0000313" key="4">
    <source>
        <dbReference type="Proteomes" id="UP000603545"/>
    </source>
</evidence>
<dbReference type="Pfam" id="PF01797">
    <property type="entry name" value="Y1_Tnp"/>
    <property type="match status" value="1"/>
</dbReference>
<dbReference type="Gene3D" id="1.10.1750.10">
    <property type="match status" value="1"/>
</dbReference>
<dbReference type="SMART" id="SM01321">
    <property type="entry name" value="Y1_Tnp"/>
    <property type="match status" value="1"/>
</dbReference>
<evidence type="ECO:0000259" key="1">
    <source>
        <dbReference type="SMART" id="SM00760"/>
    </source>
</evidence>
<dbReference type="InterPro" id="IPR002686">
    <property type="entry name" value="Transposase_17"/>
</dbReference>
<name>A0A8J6N733_9BACT</name>
<dbReference type="PANTHER" id="PTHR34322">
    <property type="entry name" value="TRANSPOSASE, Y1_TNP DOMAIN-CONTAINING"/>
    <property type="match status" value="1"/>
</dbReference>
<dbReference type="SUPFAM" id="SSF48295">
    <property type="entry name" value="TrpR-like"/>
    <property type="match status" value="1"/>
</dbReference>
<evidence type="ECO:0000259" key="2">
    <source>
        <dbReference type="SMART" id="SM01321"/>
    </source>
</evidence>
<comment type="caution">
    <text evidence="3">The sequence shown here is derived from an EMBL/GenBank/DDBJ whole genome shotgun (WGS) entry which is preliminary data.</text>
</comment>
<dbReference type="Gene3D" id="3.30.70.1290">
    <property type="entry name" value="Transposase IS200-like"/>
    <property type="match status" value="1"/>
</dbReference>
<dbReference type="PANTHER" id="PTHR34322:SF2">
    <property type="entry name" value="TRANSPOSASE IS200-LIKE DOMAIN-CONTAINING PROTEIN"/>
    <property type="match status" value="1"/>
</dbReference>
<evidence type="ECO:0000313" key="3">
    <source>
        <dbReference type="EMBL" id="MBC8199555.1"/>
    </source>
</evidence>
<dbReference type="GO" id="GO:0004803">
    <property type="term" value="F:transposase activity"/>
    <property type="evidence" value="ECO:0007669"/>
    <property type="project" value="InterPro"/>
</dbReference>
<dbReference type="GO" id="GO:0006275">
    <property type="term" value="P:regulation of DNA replication"/>
    <property type="evidence" value="ECO:0007669"/>
    <property type="project" value="InterPro"/>
</dbReference>
<accession>A0A8J6N733</accession>
<organism evidence="3 4">
    <name type="scientific">Candidatus Desulfaltia bathyphila</name>
    <dbReference type="NCBI Taxonomy" id="2841697"/>
    <lineage>
        <taxon>Bacteria</taxon>
        <taxon>Pseudomonadati</taxon>
        <taxon>Thermodesulfobacteriota</taxon>
        <taxon>Desulfobacteria</taxon>
        <taxon>Desulfobacterales</taxon>
        <taxon>Desulfobacterales incertae sedis</taxon>
        <taxon>Candidatus Desulfaltia</taxon>
    </lineage>
</organism>
<dbReference type="GO" id="GO:0006270">
    <property type="term" value="P:DNA replication initiation"/>
    <property type="evidence" value="ECO:0007669"/>
    <property type="project" value="InterPro"/>
</dbReference>
<feature type="domain" description="Chromosomal replication initiator DnaA C-terminal" evidence="1">
    <location>
        <begin position="254"/>
        <end position="322"/>
    </location>
</feature>
<dbReference type="SUPFAM" id="SSF143422">
    <property type="entry name" value="Transposase IS200-like"/>
    <property type="match status" value="1"/>
</dbReference>
<dbReference type="AlphaFoldDB" id="A0A8J6N733"/>
<dbReference type="GO" id="GO:0005524">
    <property type="term" value="F:ATP binding"/>
    <property type="evidence" value="ECO:0007669"/>
    <property type="project" value="InterPro"/>
</dbReference>
<protein>
    <submittedName>
        <fullName evidence="3">Transposase</fullName>
    </submittedName>
</protein>